<evidence type="ECO:0000256" key="1">
    <source>
        <dbReference type="SAM" id="MobiDB-lite"/>
    </source>
</evidence>
<proteinExistence type="predicted"/>
<evidence type="ECO:0000313" key="2">
    <source>
        <dbReference type="EMBL" id="CAB5216893.1"/>
    </source>
</evidence>
<reference evidence="2" key="1">
    <citation type="submission" date="2020-05" db="EMBL/GenBank/DDBJ databases">
        <authorList>
            <person name="Chiriac C."/>
            <person name="Salcher M."/>
            <person name="Ghai R."/>
            <person name="Kavagutti S V."/>
        </authorList>
    </citation>
    <scope>NUCLEOTIDE SEQUENCE</scope>
</reference>
<name>A0A6J7WQ06_9CAUD</name>
<dbReference type="EMBL" id="LR798246">
    <property type="protein sequence ID" value="CAB5216893.1"/>
    <property type="molecule type" value="Genomic_DNA"/>
</dbReference>
<gene>
    <name evidence="2" type="ORF">UFOVP200_10</name>
</gene>
<feature type="region of interest" description="Disordered" evidence="1">
    <location>
        <begin position="1"/>
        <end position="25"/>
    </location>
</feature>
<organism evidence="2">
    <name type="scientific">uncultured Caudovirales phage</name>
    <dbReference type="NCBI Taxonomy" id="2100421"/>
    <lineage>
        <taxon>Viruses</taxon>
        <taxon>Duplodnaviria</taxon>
        <taxon>Heunggongvirae</taxon>
        <taxon>Uroviricota</taxon>
        <taxon>Caudoviricetes</taxon>
        <taxon>Peduoviridae</taxon>
        <taxon>Maltschvirus</taxon>
        <taxon>Maltschvirus maltsch</taxon>
    </lineage>
</organism>
<accession>A0A6J7WQ06</accession>
<sequence>MDNRTKNKGTKGNNGGRPSKAEEQNLIQKLSPLEEQAFIKLSEAIDNGKDWAIKMFFEYMFGKPKQQTDITSMGEKIQNVINLGSGINPNEVTD</sequence>
<protein>
    <submittedName>
        <fullName evidence="2">Uncharacterized protein</fullName>
    </submittedName>
</protein>